<dbReference type="InterPro" id="IPR025855">
    <property type="entry name" value="Replic_Relax"/>
</dbReference>
<evidence type="ECO:0000313" key="2">
    <source>
        <dbReference type="EMBL" id="GGR20837.1"/>
    </source>
</evidence>
<dbReference type="Pfam" id="PF13814">
    <property type="entry name" value="Replic_Relax"/>
    <property type="match status" value="1"/>
</dbReference>
<proteinExistence type="predicted"/>
<dbReference type="AlphaFoldDB" id="A0AAV4KLC7"/>
<evidence type="ECO:0000256" key="1">
    <source>
        <dbReference type="SAM" id="MobiDB-lite"/>
    </source>
</evidence>
<feature type="region of interest" description="Disordered" evidence="1">
    <location>
        <begin position="1"/>
        <end position="78"/>
    </location>
</feature>
<comment type="caution">
    <text evidence="2">The sequence shown here is derived from an EMBL/GenBank/DDBJ whole genome shotgun (WGS) entry which is preliminary data.</text>
</comment>
<feature type="compositionally biased region" description="Low complexity" evidence="1">
    <location>
        <begin position="33"/>
        <end position="48"/>
    </location>
</feature>
<gene>
    <name evidence="2" type="ORF">GCM10010497_23970</name>
</gene>
<dbReference type="Proteomes" id="UP000642014">
    <property type="component" value="Unassembled WGS sequence"/>
</dbReference>
<feature type="compositionally biased region" description="Basic and acidic residues" evidence="1">
    <location>
        <begin position="9"/>
        <end position="22"/>
    </location>
</feature>
<protein>
    <recommendedName>
        <fullName evidence="4">Replication-relaxation</fullName>
    </recommendedName>
</protein>
<sequence length="501" mass="56423">MPTEPMPDPTHEHHAAHERQPSEDVDQVPLALSTGPSIAPSTAAPPAGRESSGQPRKSGPREAFDNPPGSTEAWKPTGVRRQEVLRALGIFQRATPEHLWRMLRPGDRHDRCTRDTLNALKETGMVRVERRVKSGHQLWVLTETGHREAKGLLPRNVRIPALCKQKYDTKGRPIPGQGYDEHAAAVTLTAAVLTGAGYGTPLSWQTEIAHKLPYGYTQYADLTMRAPDAGVPAMLLEVDRVNEPVDDLVDKLRRYTDWFELLAPKADPNKEMAACYEQLGGKVQEFRLWPRLYPASSREGYVPVAFVFTGKTAEQRESRMQRLEQAGRRYFAGEPYPGRGAGITAVDYNQAVPVLVTELERITADPAGAAGKVWRRLGREEWQTLTEALDNPDGDRLYLVQWREAKRRREEREAAEREAQRPVCTQCGAKFTDERWEYLLGRGRSWGDRTDELCGPCRGEHFARLEAERAARRQAEEDAARDAAQAEGRARKGRGLFRRRT</sequence>
<organism evidence="2 3">
    <name type="scientific">Streptomyces cinereoruber</name>
    <dbReference type="NCBI Taxonomy" id="67260"/>
    <lineage>
        <taxon>Bacteria</taxon>
        <taxon>Bacillati</taxon>
        <taxon>Actinomycetota</taxon>
        <taxon>Actinomycetes</taxon>
        <taxon>Kitasatosporales</taxon>
        <taxon>Streptomycetaceae</taxon>
        <taxon>Streptomyces</taxon>
    </lineage>
</organism>
<evidence type="ECO:0000313" key="3">
    <source>
        <dbReference type="Proteomes" id="UP000642014"/>
    </source>
</evidence>
<feature type="compositionally biased region" description="Basic and acidic residues" evidence="1">
    <location>
        <begin position="469"/>
        <end position="481"/>
    </location>
</feature>
<dbReference type="EMBL" id="BMSJ01000003">
    <property type="protein sequence ID" value="GGR20837.1"/>
    <property type="molecule type" value="Genomic_DNA"/>
</dbReference>
<accession>A0AAV4KLC7</accession>
<feature type="compositionally biased region" description="Basic residues" evidence="1">
    <location>
        <begin position="491"/>
        <end position="501"/>
    </location>
</feature>
<reference evidence="2 3" key="1">
    <citation type="journal article" date="2014" name="Int. J. Syst. Evol. Microbiol.">
        <title>Complete genome sequence of Corynebacterium casei LMG S-19264T (=DSM 44701T), isolated from a smear-ripened cheese.</title>
        <authorList>
            <consortium name="US DOE Joint Genome Institute (JGI-PGF)"/>
            <person name="Walter F."/>
            <person name="Albersmeier A."/>
            <person name="Kalinowski J."/>
            <person name="Ruckert C."/>
        </authorList>
    </citation>
    <scope>NUCLEOTIDE SEQUENCE [LARGE SCALE GENOMIC DNA]</scope>
    <source>
        <strain evidence="2 3">JCM 4205</strain>
    </source>
</reference>
<name>A0AAV4KLC7_9ACTN</name>
<feature type="region of interest" description="Disordered" evidence="1">
    <location>
        <begin position="469"/>
        <end position="501"/>
    </location>
</feature>
<evidence type="ECO:0008006" key="4">
    <source>
        <dbReference type="Google" id="ProtNLM"/>
    </source>
</evidence>